<keyword evidence="4" id="KW-1133">Transmembrane helix</keyword>
<keyword evidence="4" id="KW-0812">Transmembrane</keyword>
<evidence type="ECO:0000313" key="5">
    <source>
        <dbReference type="EMBL" id="GIF89444.1"/>
    </source>
</evidence>
<feature type="compositionally biased region" description="Basic and acidic residues" evidence="3">
    <location>
        <begin position="10"/>
        <end position="27"/>
    </location>
</feature>
<name>A0A8J3JVV1_9ACTN</name>
<proteinExistence type="predicted"/>
<sequence>MTVQMAVTDVKLDDAPADEPRDGDGPARRPRPAVLALSLAIAVVLGVGWYLWFDRARLGEAEAAARECAAVAPAAAAALFSYDYRTFDASAASGRSFAAGTFAEEYARTTASLKEAAVKEQAVVTAQVTGISVVTAAPDRVELLVFVNQYRRNVNITGEKVDQNRVVLTFTRTDGAWKVTTVAAI</sequence>
<keyword evidence="2 4" id="KW-0472">Membrane</keyword>
<dbReference type="PANTHER" id="PTHR37042">
    <property type="entry name" value="OUTER MEMBRANE PROTEIN RV1973"/>
    <property type="match status" value="1"/>
</dbReference>
<reference evidence="5 6" key="1">
    <citation type="submission" date="2021-01" db="EMBL/GenBank/DDBJ databases">
        <title>Whole genome shotgun sequence of Catellatospora chokoriensis NBRC 107358.</title>
        <authorList>
            <person name="Komaki H."/>
            <person name="Tamura T."/>
        </authorList>
    </citation>
    <scope>NUCLEOTIDE SEQUENCE [LARGE SCALE GENOMIC DNA]</scope>
    <source>
        <strain evidence="5 6">NBRC 107358</strain>
    </source>
</reference>
<dbReference type="EMBL" id="BONG01000015">
    <property type="protein sequence ID" value="GIF89444.1"/>
    <property type="molecule type" value="Genomic_DNA"/>
</dbReference>
<dbReference type="PANTHER" id="PTHR37042:SF4">
    <property type="entry name" value="OUTER MEMBRANE PROTEIN RV1973"/>
    <property type="match status" value="1"/>
</dbReference>
<protein>
    <recommendedName>
        <fullName evidence="7">Mce-associated membrane protein</fullName>
    </recommendedName>
</protein>
<keyword evidence="6" id="KW-1185">Reference proteome</keyword>
<feature type="region of interest" description="Disordered" evidence="3">
    <location>
        <begin position="1"/>
        <end position="29"/>
    </location>
</feature>
<organism evidence="5 6">
    <name type="scientific">Catellatospora chokoriensis</name>
    <dbReference type="NCBI Taxonomy" id="310353"/>
    <lineage>
        <taxon>Bacteria</taxon>
        <taxon>Bacillati</taxon>
        <taxon>Actinomycetota</taxon>
        <taxon>Actinomycetes</taxon>
        <taxon>Micromonosporales</taxon>
        <taxon>Micromonosporaceae</taxon>
        <taxon>Catellatospora</taxon>
    </lineage>
</organism>
<evidence type="ECO:0000256" key="2">
    <source>
        <dbReference type="ARBA" id="ARBA00023136"/>
    </source>
</evidence>
<dbReference type="AlphaFoldDB" id="A0A8J3JVV1"/>
<evidence type="ECO:0000256" key="1">
    <source>
        <dbReference type="ARBA" id="ARBA00004370"/>
    </source>
</evidence>
<evidence type="ECO:0000256" key="4">
    <source>
        <dbReference type="SAM" id="Phobius"/>
    </source>
</evidence>
<gene>
    <name evidence="5" type="ORF">Cch02nite_28880</name>
</gene>
<comment type="subcellular location">
    <subcellularLocation>
        <location evidence="1">Membrane</location>
    </subcellularLocation>
</comment>
<evidence type="ECO:0000256" key="3">
    <source>
        <dbReference type="SAM" id="MobiDB-lite"/>
    </source>
</evidence>
<dbReference type="Proteomes" id="UP000619293">
    <property type="component" value="Unassembled WGS sequence"/>
</dbReference>
<accession>A0A8J3JVV1</accession>
<dbReference type="GO" id="GO:0016020">
    <property type="term" value="C:membrane"/>
    <property type="evidence" value="ECO:0007669"/>
    <property type="project" value="UniProtKB-SubCell"/>
</dbReference>
<feature type="transmembrane region" description="Helical" evidence="4">
    <location>
        <begin position="33"/>
        <end position="53"/>
    </location>
</feature>
<comment type="caution">
    <text evidence="5">The sequence shown here is derived from an EMBL/GenBank/DDBJ whole genome shotgun (WGS) entry which is preliminary data.</text>
</comment>
<evidence type="ECO:0008006" key="7">
    <source>
        <dbReference type="Google" id="ProtNLM"/>
    </source>
</evidence>
<dbReference type="RefSeq" id="WP_191839188.1">
    <property type="nucleotide sequence ID" value="NZ_BONG01000015.1"/>
</dbReference>
<evidence type="ECO:0000313" key="6">
    <source>
        <dbReference type="Proteomes" id="UP000619293"/>
    </source>
</evidence>